<dbReference type="AlphaFoldDB" id="A0AAV6VV78"/>
<comment type="caution">
    <text evidence="3">The sequence shown here is derived from an EMBL/GenBank/DDBJ whole genome shotgun (WGS) entry which is preliminary data.</text>
</comment>
<protein>
    <submittedName>
        <fullName evidence="3">Uncharacterized protein</fullName>
    </submittedName>
</protein>
<reference evidence="3 4" key="1">
    <citation type="journal article" date="2022" name="Nat. Ecol. Evol.">
        <title>A masculinizing supergene underlies an exaggerated male reproductive morph in a spider.</title>
        <authorList>
            <person name="Hendrickx F."/>
            <person name="De Corte Z."/>
            <person name="Sonet G."/>
            <person name="Van Belleghem S.M."/>
            <person name="Kostlbacher S."/>
            <person name="Vangestel C."/>
        </authorList>
    </citation>
    <scope>NUCLEOTIDE SEQUENCE [LARGE SCALE GENOMIC DNA]</scope>
    <source>
        <strain evidence="3">W744_W776</strain>
    </source>
</reference>
<dbReference type="PANTHER" id="PTHR31977">
    <property type="entry name" value="UPF0696 PROTEIN C11ORF68"/>
    <property type="match status" value="1"/>
</dbReference>
<sequence>MASHKDKPAEEKNDSQSEDNESNKNFQSLQSGEKTESKGIIADSTTKSIGIDEVQLRQQAQVSSISSEDQVSRMLYRLKKRRLNDKRECSLEGNWTLICSREINDSGTSQADEILKYILELYETRKDLFSRAPYFFKMDGGKLVVCCCTQDYEDKSHVLKVVKAIRDIVDYPYVMYYNRKLMDKINSCYMHTPNDEFYISVNERIKRPMEASKDKFTENNDGSMIADEVAENYVLKLDDLEIEDPKMSDENPVSGSSFKPKYSEDNCSFRRSTHKRQNRTFDNETSLDGNWTLICSTEVDSCGKSQADQISAAIQELHESRADLFAKLPYYHKKRDGAFAICCYTPDYKDKDFALEVAKAIREVVDYPYLMYYHKRKAISLSNNEILPSQVTDHPYIYLQDDDFQVDESMQDGGKWMLFINRDFQKLDHYWTCLKTLFNEGTLVGLKASTASNPDSGVINCYTGDSGNWVEVKKAAVAIRDVIDYPFIMYYKTNEASAQGQYREKGYKLISRYMFTIKGGFYEKDKYGRWEWI</sequence>
<evidence type="ECO:0000313" key="3">
    <source>
        <dbReference type="EMBL" id="KAG8199986.1"/>
    </source>
</evidence>
<evidence type="ECO:0000256" key="1">
    <source>
        <dbReference type="ARBA" id="ARBA00010568"/>
    </source>
</evidence>
<accession>A0AAV6VV78</accession>
<dbReference type="PANTHER" id="PTHR31977:SF1">
    <property type="entry name" value="UPF0696 PROTEIN C11ORF68"/>
    <property type="match status" value="1"/>
</dbReference>
<name>A0AAV6VV78_9ARAC</name>
<dbReference type="Gene3D" id="3.30.760.10">
    <property type="entry name" value="RNA Cap, Translation Initiation Factor Eif4e"/>
    <property type="match status" value="2"/>
</dbReference>
<dbReference type="InterPro" id="IPR023398">
    <property type="entry name" value="TIF_eIF4e-like"/>
</dbReference>
<evidence type="ECO:0000313" key="4">
    <source>
        <dbReference type="Proteomes" id="UP000827092"/>
    </source>
</evidence>
<dbReference type="SUPFAM" id="SSF55418">
    <property type="entry name" value="eIF4e-like"/>
    <property type="match status" value="1"/>
</dbReference>
<feature type="region of interest" description="Disordered" evidence="2">
    <location>
        <begin position="1"/>
        <end position="41"/>
    </location>
</feature>
<feature type="compositionally biased region" description="Polar residues" evidence="2">
    <location>
        <begin position="23"/>
        <end position="32"/>
    </location>
</feature>
<organism evidence="3 4">
    <name type="scientific">Oedothorax gibbosus</name>
    <dbReference type="NCBI Taxonomy" id="931172"/>
    <lineage>
        <taxon>Eukaryota</taxon>
        <taxon>Metazoa</taxon>
        <taxon>Ecdysozoa</taxon>
        <taxon>Arthropoda</taxon>
        <taxon>Chelicerata</taxon>
        <taxon>Arachnida</taxon>
        <taxon>Araneae</taxon>
        <taxon>Araneomorphae</taxon>
        <taxon>Entelegynae</taxon>
        <taxon>Araneoidea</taxon>
        <taxon>Linyphiidae</taxon>
        <taxon>Erigoninae</taxon>
        <taxon>Oedothorax</taxon>
    </lineage>
</organism>
<gene>
    <name evidence="3" type="ORF">JTE90_006228</name>
</gene>
<dbReference type="InterPro" id="IPR015034">
    <property type="entry name" value="Bles03"/>
</dbReference>
<evidence type="ECO:0000256" key="2">
    <source>
        <dbReference type="SAM" id="MobiDB-lite"/>
    </source>
</evidence>
<proteinExistence type="inferred from homology"/>
<keyword evidence="4" id="KW-1185">Reference proteome</keyword>
<dbReference type="EMBL" id="JAFNEN010000022">
    <property type="protein sequence ID" value="KAG8199986.1"/>
    <property type="molecule type" value="Genomic_DNA"/>
</dbReference>
<feature type="compositionally biased region" description="Basic and acidic residues" evidence="2">
    <location>
        <begin position="1"/>
        <end position="15"/>
    </location>
</feature>
<dbReference type="Proteomes" id="UP000827092">
    <property type="component" value="Unassembled WGS sequence"/>
</dbReference>
<comment type="similarity">
    <text evidence="1">Belongs to the UPF0696 family.</text>
</comment>